<reference evidence="2" key="1">
    <citation type="journal article" date="2019" name="Int. J. Syst. Evol. Microbiol.">
        <title>The Global Catalogue of Microorganisms (GCM) 10K type strain sequencing project: providing services to taxonomists for standard genome sequencing and annotation.</title>
        <authorList>
            <consortium name="The Broad Institute Genomics Platform"/>
            <consortium name="The Broad Institute Genome Sequencing Center for Infectious Disease"/>
            <person name="Wu L."/>
            <person name="Ma J."/>
        </authorList>
    </citation>
    <scope>NUCLEOTIDE SEQUENCE [LARGE SCALE GENOMIC DNA]</scope>
    <source>
        <strain evidence="2">JCM 16924</strain>
    </source>
</reference>
<keyword evidence="2" id="KW-1185">Reference proteome</keyword>
<accession>A0ABP7S4V6</accession>
<sequence length="64" mass="6775">MDAGFRCCGTGGAVVGTEKRLVNRGSVSGELVEGSGDVTGKGELRQRTQVLPLLWMRVPLRSDA</sequence>
<dbReference type="Proteomes" id="UP001500456">
    <property type="component" value="Unassembled WGS sequence"/>
</dbReference>
<gene>
    <name evidence="1" type="ORF">GCM10022232_53350</name>
</gene>
<evidence type="ECO:0000313" key="1">
    <source>
        <dbReference type="EMBL" id="GAA4006762.1"/>
    </source>
</evidence>
<proteinExistence type="predicted"/>
<protein>
    <submittedName>
        <fullName evidence="1">Uncharacterized protein</fullName>
    </submittedName>
</protein>
<evidence type="ECO:0000313" key="2">
    <source>
        <dbReference type="Proteomes" id="UP001500456"/>
    </source>
</evidence>
<comment type="caution">
    <text evidence="1">The sequence shown here is derived from an EMBL/GenBank/DDBJ whole genome shotgun (WGS) entry which is preliminary data.</text>
</comment>
<organism evidence="1 2">
    <name type="scientific">Streptomyces plumbiresistens</name>
    <dbReference type="NCBI Taxonomy" id="511811"/>
    <lineage>
        <taxon>Bacteria</taxon>
        <taxon>Bacillati</taxon>
        <taxon>Actinomycetota</taxon>
        <taxon>Actinomycetes</taxon>
        <taxon>Kitasatosporales</taxon>
        <taxon>Streptomycetaceae</taxon>
        <taxon>Streptomyces</taxon>
    </lineage>
</organism>
<name>A0ABP7S4V6_9ACTN</name>
<dbReference type="EMBL" id="BAAAZX010000016">
    <property type="protein sequence ID" value="GAA4006762.1"/>
    <property type="molecule type" value="Genomic_DNA"/>
</dbReference>